<accession>A0A7J7BVE3</accession>
<reference evidence="3 4" key="1">
    <citation type="journal article" date="2020" name="Nat. Commun.">
        <title>Genome of Tripterygium wilfordii and identification of cytochrome P450 involved in triptolide biosynthesis.</title>
        <authorList>
            <person name="Tu L."/>
            <person name="Su P."/>
            <person name="Zhang Z."/>
            <person name="Gao L."/>
            <person name="Wang J."/>
            <person name="Hu T."/>
            <person name="Zhou J."/>
            <person name="Zhang Y."/>
            <person name="Zhao Y."/>
            <person name="Liu Y."/>
            <person name="Song Y."/>
            <person name="Tong Y."/>
            <person name="Lu Y."/>
            <person name="Yang J."/>
            <person name="Xu C."/>
            <person name="Jia M."/>
            <person name="Peters R.J."/>
            <person name="Huang L."/>
            <person name="Gao W."/>
        </authorList>
    </citation>
    <scope>NUCLEOTIDE SEQUENCE [LARGE SCALE GENOMIC DNA]</scope>
    <source>
        <strain evidence="4">cv. XIE 37</strain>
        <tissue evidence="3">Leaf</tissue>
    </source>
</reference>
<dbReference type="Proteomes" id="UP000593562">
    <property type="component" value="Unassembled WGS sequence"/>
</dbReference>
<dbReference type="CDD" id="cd09487">
    <property type="entry name" value="SAM_superfamily"/>
    <property type="match status" value="1"/>
</dbReference>
<sequence length="243" mass="27472">MLAYPIHTHKAMDWFSWLSKTTLEPSQVYEYGLTFARNELEAEDLPYFNHEFLHSMGISVAKHRLEILKLAKKEVGPGRIVSLSKLVWAINKTKKGIKKCVNKWGFHKELVIQAVPEKGEAEVVAEKAIVKARSVAKSGPIIGRIQEKVMATNRGIKLSGPLDVKKLQEKFMYTSKSPQFFGTPDPRKQGNFMVSGRSPMITGPPDRRSPSPFGHGENEERMVSDYNDPDSLWATLFQDMKPT</sequence>
<dbReference type="PANTHER" id="PTHR33915:SF3">
    <property type="entry name" value="STERILE ALPHA MOTIF (SAM) DOMAIN PROTEIN"/>
    <property type="match status" value="1"/>
</dbReference>
<evidence type="ECO:0000313" key="4">
    <source>
        <dbReference type="Proteomes" id="UP000593562"/>
    </source>
</evidence>
<gene>
    <name evidence="3" type="ORF">HS088_TW23G00583</name>
</gene>
<evidence type="ECO:0000313" key="3">
    <source>
        <dbReference type="EMBL" id="KAF5725853.1"/>
    </source>
</evidence>
<evidence type="ECO:0000259" key="2">
    <source>
        <dbReference type="Pfam" id="PF07647"/>
    </source>
</evidence>
<proteinExistence type="predicted"/>
<feature type="domain" description="SAM" evidence="2">
    <location>
        <begin position="34"/>
        <end position="69"/>
    </location>
</feature>
<name>A0A7J7BVE3_TRIWF</name>
<dbReference type="InterPro" id="IPR013761">
    <property type="entry name" value="SAM/pointed_sf"/>
</dbReference>
<dbReference type="SUPFAM" id="SSF47769">
    <property type="entry name" value="SAM/Pointed domain"/>
    <property type="match status" value="1"/>
</dbReference>
<dbReference type="Pfam" id="PF07647">
    <property type="entry name" value="SAM_2"/>
    <property type="match status" value="1"/>
</dbReference>
<feature type="region of interest" description="Disordered" evidence="1">
    <location>
        <begin position="196"/>
        <end position="226"/>
    </location>
</feature>
<dbReference type="PANTHER" id="PTHR33915">
    <property type="entry name" value="OSJNBA0033G05.11 PROTEIN"/>
    <property type="match status" value="1"/>
</dbReference>
<dbReference type="Gene3D" id="1.10.150.50">
    <property type="entry name" value="Transcription Factor, Ets-1"/>
    <property type="match status" value="1"/>
</dbReference>
<dbReference type="AlphaFoldDB" id="A0A7J7BVE3"/>
<keyword evidence="4" id="KW-1185">Reference proteome</keyword>
<protein>
    <recommendedName>
        <fullName evidence="2">SAM domain-containing protein</fullName>
    </recommendedName>
</protein>
<organism evidence="3 4">
    <name type="scientific">Tripterygium wilfordii</name>
    <name type="common">Thunder God vine</name>
    <dbReference type="NCBI Taxonomy" id="458696"/>
    <lineage>
        <taxon>Eukaryota</taxon>
        <taxon>Viridiplantae</taxon>
        <taxon>Streptophyta</taxon>
        <taxon>Embryophyta</taxon>
        <taxon>Tracheophyta</taxon>
        <taxon>Spermatophyta</taxon>
        <taxon>Magnoliopsida</taxon>
        <taxon>eudicotyledons</taxon>
        <taxon>Gunneridae</taxon>
        <taxon>Pentapetalae</taxon>
        <taxon>rosids</taxon>
        <taxon>fabids</taxon>
        <taxon>Celastrales</taxon>
        <taxon>Celastraceae</taxon>
        <taxon>Tripterygium</taxon>
    </lineage>
</organism>
<comment type="caution">
    <text evidence="3">The sequence shown here is derived from an EMBL/GenBank/DDBJ whole genome shotgun (WGS) entry which is preliminary data.</text>
</comment>
<evidence type="ECO:0000256" key="1">
    <source>
        <dbReference type="SAM" id="MobiDB-lite"/>
    </source>
</evidence>
<dbReference type="InterPro" id="IPR001660">
    <property type="entry name" value="SAM"/>
</dbReference>
<dbReference type="EMBL" id="JAAARO010000023">
    <property type="protein sequence ID" value="KAF5725853.1"/>
    <property type="molecule type" value="Genomic_DNA"/>
</dbReference>
<dbReference type="InParanoid" id="A0A7J7BVE3"/>
<dbReference type="OrthoDB" id="1887912at2759"/>